<dbReference type="STRING" id="1127699.HMPREF9151_01444"/>
<evidence type="ECO:0000313" key="1">
    <source>
        <dbReference type="EMBL" id="EKY00044.1"/>
    </source>
</evidence>
<evidence type="ECO:0000313" key="2">
    <source>
        <dbReference type="Proteomes" id="UP000010433"/>
    </source>
</evidence>
<evidence type="ECO:0008006" key="3">
    <source>
        <dbReference type="Google" id="ProtNLM"/>
    </source>
</evidence>
<keyword evidence="2" id="KW-1185">Reference proteome</keyword>
<gene>
    <name evidence="1" type="ORF">HMPREF9151_01444</name>
</gene>
<reference evidence="1 2" key="1">
    <citation type="submission" date="2012-05" db="EMBL/GenBank/DDBJ databases">
        <authorList>
            <person name="Weinstock G."/>
            <person name="Sodergren E."/>
            <person name="Lobos E.A."/>
            <person name="Fulton L."/>
            <person name="Fulton R."/>
            <person name="Courtney L."/>
            <person name="Fronick C."/>
            <person name="O'Laughlin M."/>
            <person name="Godfrey J."/>
            <person name="Wilson R.M."/>
            <person name="Miner T."/>
            <person name="Farmer C."/>
            <person name="Delehaunty K."/>
            <person name="Cordes M."/>
            <person name="Minx P."/>
            <person name="Tomlinson C."/>
            <person name="Chen J."/>
            <person name="Wollam A."/>
            <person name="Pepin K.H."/>
            <person name="Bhonagiri V."/>
            <person name="Zhang X."/>
            <person name="Suruliraj S."/>
            <person name="Warren W."/>
            <person name="Mitreva M."/>
            <person name="Mardis E.R."/>
            <person name="Wilson R.K."/>
        </authorList>
    </citation>
    <scope>NUCLEOTIDE SEQUENCE [LARGE SCALE GENOMIC DNA]</scope>
    <source>
        <strain evidence="1 2">F0055</strain>
    </source>
</reference>
<organism evidence="1 2">
    <name type="scientific">Hoylesella saccharolytica F0055</name>
    <dbReference type="NCBI Taxonomy" id="1127699"/>
    <lineage>
        <taxon>Bacteria</taxon>
        <taxon>Pseudomonadati</taxon>
        <taxon>Bacteroidota</taxon>
        <taxon>Bacteroidia</taxon>
        <taxon>Bacteroidales</taxon>
        <taxon>Prevotellaceae</taxon>
        <taxon>Hoylesella</taxon>
    </lineage>
</organism>
<dbReference type="OrthoDB" id="1007362at2"/>
<name>L1N954_9BACT</name>
<dbReference type="InterPro" id="IPR038081">
    <property type="entry name" value="CalX-like_sf"/>
</dbReference>
<dbReference type="PROSITE" id="PS51257">
    <property type="entry name" value="PROKAR_LIPOPROTEIN"/>
    <property type="match status" value="1"/>
</dbReference>
<dbReference type="EMBL" id="AMEP01000094">
    <property type="protein sequence ID" value="EKY00044.1"/>
    <property type="molecule type" value="Genomic_DNA"/>
</dbReference>
<sequence>MKNIWLLGLVIALMTACNKEEFSGYDMPFVRISTETGASSTTVLSNVRNINTYVVTLSSRPLTTPLVVNYEIKVGDGLQTGVDYELVTTGNTLTFEPGVYDMPIRIKWLPHTVDAQKDNTLTITLTGNNQNLALGLPGNTNRQRVLTITKQN</sequence>
<dbReference type="Gene3D" id="2.60.40.2030">
    <property type="match status" value="1"/>
</dbReference>
<dbReference type="RefSeq" id="WP_009162758.1">
    <property type="nucleotide sequence ID" value="NZ_KB291002.1"/>
</dbReference>
<dbReference type="PATRIC" id="fig|1127699.3.peg.1334"/>
<dbReference type="AlphaFoldDB" id="L1N954"/>
<dbReference type="SUPFAM" id="SSF141072">
    <property type="entry name" value="CalX-like"/>
    <property type="match status" value="1"/>
</dbReference>
<protein>
    <recommendedName>
        <fullName evidence="3">DUF1735 domain-containing protein</fullName>
    </recommendedName>
</protein>
<proteinExistence type="predicted"/>
<comment type="caution">
    <text evidence="1">The sequence shown here is derived from an EMBL/GenBank/DDBJ whole genome shotgun (WGS) entry which is preliminary data.</text>
</comment>
<dbReference type="Proteomes" id="UP000010433">
    <property type="component" value="Unassembled WGS sequence"/>
</dbReference>
<accession>L1N954</accession>
<dbReference type="HOGENOM" id="CLU_1727703_0_0_10"/>